<sequence length="975" mass="108012">MVQSHHPEIPLHSQSRRPSFGYQNSGFRESPSRPVHRSYRYFVVVIPPSRLIKEHGQLGHTLSSGPPHRLSQGIIMPLFPTMYGQLSAIAKEFNFPSTTGLCLYLHLNDDGLAMTPRISDESWHMLWNNLFDTPSVSRGPPIGGRIEFDIDFRQARWYSSWSSTTGQDPTERPTSRVPSLATSLFHTHRDSVNEDGFRDLDNINFPLSRPRSTSVRHVPRKLSLVDRFEIPSGGPGQLDPGQSEAPVKALSPIAQEDEPKSARHQLDDRVRSWRASAIMGTTSPARGQADIEPMNLPSRIALHDNMPINSESELNFEDFTWSISSPGPEDYDVVSVGNHSNRLPSPDIANRMLDDSPPTPSIATTWGAPSYSLCSSPGYYRPPSLDLGFRNTFSRPLTPTTMTSWGPASPAVSVFDLYQEVPRPRSVHLGDRGVFSHPVSPTTATSWGAPLSYPPTPTTDYHVSTPDAAQRSFDYAQEIATSYSGSVGETWKFVWPYLKVVDLGTIKAMREQVYPNFSIYPPVYPNFDLYPAAAASANRQSDVTRSQSGVTTCQYPQLDIYITTHLHSNSYATPECSQLEGSITSKDVYPNLVIYPAVYPCFELYPRKAADVVRYEIGSNLQIFVNFTGFYPNITIYPPAYPNFELYPALVVSKGGADSDMSSSGPAASENLAKSEITLQVYRYPFVRPYAPVYPHFELYPSMLGTQTDQPPVKQFILLPGGTGYPFYDLYPPLIGSAEAASSQYSYPFLEIYPQLQFNPRARGSRITPQPTRGSPQNSTRVVTTTVMKICVNGSRKSHLELHEEVFRSNLIHDFSDAGAHADSESARRPRSVKFLRDNRRIAMTRSPTGPAFHRPTMPPALPSLNDKAPAMPVLSHNADSHPSNIFDDVSVHQMSTSSGRRPSLMISSPSRTTSNATQRALMVLPEAADSKIHSGSDFGLDVSHMALTGLTRSSSTCGGANLIRGTQYRDPYTV</sequence>
<evidence type="ECO:0000256" key="1">
    <source>
        <dbReference type="SAM" id="MobiDB-lite"/>
    </source>
</evidence>
<gene>
    <name evidence="2" type="ORF">AGABI1DRAFT_57487</name>
</gene>
<name>K5WX87_AGABU</name>
<feature type="region of interest" description="Disordered" evidence="1">
    <location>
        <begin position="228"/>
        <end position="247"/>
    </location>
</feature>
<dbReference type="Proteomes" id="UP000008493">
    <property type="component" value="Unassembled WGS sequence"/>
</dbReference>
<dbReference type="eggNOG" id="ENOG502S8P6">
    <property type="taxonomic scope" value="Eukaryota"/>
</dbReference>
<dbReference type="GeneID" id="18830217"/>
<dbReference type="EMBL" id="JH971389">
    <property type="protein sequence ID" value="EKM80076.1"/>
    <property type="molecule type" value="Genomic_DNA"/>
</dbReference>
<feature type="region of interest" description="Disordered" evidence="1">
    <location>
        <begin position="897"/>
        <end position="916"/>
    </location>
</feature>
<dbReference type="STRING" id="597362.K5WX87"/>
<dbReference type="InParanoid" id="K5WX87"/>
<evidence type="ECO:0000313" key="2">
    <source>
        <dbReference type="EMBL" id="EKM80076.1"/>
    </source>
</evidence>
<accession>K5WX87</accession>
<feature type="compositionally biased region" description="Polar residues" evidence="1">
    <location>
        <begin position="767"/>
        <end position="781"/>
    </location>
</feature>
<proteinExistence type="predicted"/>
<protein>
    <submittedName>
        <fullName evidence="2">Uncharacterized protein</fullName>
    </submittedName>
</protein>
<dbReference type="KEGG" id="abp:AGABI1DRAFT57487"/>
<evidence type="ECO:0000313" key="3">
    <source>
        <dbReference type="Proteomes" id="UP000008493"/>
    </source>
</evidence>
<keyword evidence="3" id="KW-1185">Reference proteome</keyword>
<reference evidence="3" key="1">
    <citation type="journal article" date="2012" name="Proc. Natl. Acad. Sci. U.S.A.">
        <title>Genome sequence of the button mushroom Agaricus bisporus reveals mechanisms governing adaptation to a humic-rich ecological niche.</title>
        <authorList>
            <person name="Morin E."/>
            <person name="Kohler A."/>
            <person name="Baker A.R."/>
            <person name="Foulongne-Oriol M."/>
            <person name="Lombard V."/>
            <person name="Nagy L.G."/>
            <person name="Ohm R.A."/>
            <person name="Patyshakuliyeva A."/>
            <person name="Brun A."/>
            <person name="Aerts A.L."/>
            <person name="Bailey A.M."/>
            <person name="Billette C."/>
            <person name="Coutinho P.M."/>
            <person name="Deakin G."/>
            <person name="Doddapaneni H."/>
            <person name="Floudas D."/>
            <person name="Grimwood J."/>
            <person name="Hilden K."/>
            <person name="Kuees U."/>
            <person name="LaButti K.M."/>
            <person name="Lapidus A."/>
            <person name="Lindquist E.A."/>
            <person name="Lucas S.M."/>
            <person name="Murat C."/>
            <person name="Riley R.W."/>
            <person name="Salamov A.A."/>
            <person name="Schmutz J."/>
            <person name="Subramanian V."/>
            <person name="Woesten H.A.B."/>
            <person name="Xu J."/>
            <person name="Eastwood D.C."/>
            <person name="Foster G.D."/>
            <person name="Sonnenberg A.S."/>
            <person name="Cullen D."/>
            <person name="de Vries R.P."/>
            <person name="Lundell T."/>
            <person name="Hibbett D.S."/>
            <person name="Henrissat B."/>
            <person name="Burton K.S."/>
            <person name="Kerrigan R.W."/>
            <person name="Challen M.P."/>
            <person name="Grigoriev I.V."/>
            <person name="Martin F."/>
        </authorList>
    </citation>
    <scope>NUCLEOTIDE SEQUENCE [LARGE SCALE GENOMIC DNA]</scope>
    <source>
        <strain evidence="3">JB137-S8 / ATCC MYA-4627 / FGSC 10392</strain>
    </source>
</reference>
<dbReference type="HOGENOM" id="CLU_292857_0_0_1"/>
<organism evidence="2 3">
    <name type="scientific">Agaricus bisporus var. burnettii (strain JB137-S8 / ATCC MYA-4627 / FGSC 10392)</name>
    <name type="common">White button mushroom</name>
    <dbReference type="NCBI Taxonomy" id="597362"/>
    <lineage>
        <taxon>Eukaryota</taxon>
        <taxon>Fungi</taxon>
        <taxon>Dikarya</taxon>
        <taxon>Basidiomycota</taxon>
        <taxon>Agaricomycotina</taxon>
        <taxon>Agaricomycetes</taxon>
        <taxon>Agaricomycetidae</taxon>
        <taxon>Agaricales</taxon>
        <taxon>Agaricineae</taxon>
        <taxon>Agaricaceae</taxon>
        <taxon>Agaricus</taxon>
    </lineage>
</organism>
<dbReference type="OrthoDB" id="3269353at2759"/>
<dbReference type="RefSeq" id="XP_007328923.1">
    <property type="nucleotide sequence ID" value="XM_007328861.1"/>
</dbReference>
<dbReference type="AlphaFoldDB" id="K5WX87"/>
<dbReference type="OMA" id="ISDESWH"/>
<feature type="region of interest" description="Disordered" evidence="1">
    <location>
        <begin position="1"/>
        <end position="32"/>
    </location>
</feature>
<feature type="compositionally biased region" description="Polar residues" evidence="1">
    <location>
        <begin position="12"/>
        <end position="27"/>
    </location>
</feature>
<feature type="region of interest" description="Disordered" evidence="1">
    <location>
        <begin position="762"/>
        <end position="781"/>
    </location>
</feature>
<feature type="region of interest" description="Disordered" evidence="1">
    <location>
        <begin position="846"/>
        <end position="869"/>
    </location>
</feature>